<evidence type="ECO:0000256" key="3">
    <source>
        <dbReference type="ARBA" id="ARBA00022475"/>
    </source>
</evidence>
<keyword evidence="3" id="KW-1003">Cell membrane</keyword>
<dbReference type="PANTHER" id="PTHR10822:SF19">
    <property type="entry name" value="GLYPICAN-5"/>
    <property type="match status" value="1"/>
</dbReference>
<dbReference type="KEGG" id="sfm:108935265"/>
<keyword evidence="5 14" id="KW-0732">Signal</keyword>
<feature type="region of interest" description="Disordered" evidence="13">
    <location>
        <begin position="547"/>
        <end position="619"/>
    </location>
</feature>
<evidence type="ECO:0000256" key="8">
    <source>
        <dbReference type="ARBA" id="ARBA00023180"/>
    </source>
</evidence>
<evidence type="ECO:0000256" key="4">
    <source>
        <dbReference type="ARBA" id="ARBA00022622"/>
    </source>
</evidence>
<name>A0A8C9REN5_SCLFO</name>
<evidence type="ECO:0000256" key="5">
    <source>
        <dbReference type="ARBA" id="ARBA00022729"/>
    </source>
</evidence>
<keyword evidence="7 12" id="KW-0472">Membrane</keyword>
<dbReference type="PANTHER" id="PTHR10822">
    <property type="entry name" value="GLYPICAN"/>
    <property type="match status" value="1"/>
</dbReference>
<dbReference type="GO" id="GO:0005886">
    <property type="term" value="C:plasma membrane"/>
    <property type="evidence" value="ECO:0007669"/>
    <property type="project" value="UniProtKB-SubCell"/>
</dbReference>
<evidence type="ECO:0000256" key="14">
    <source>
        <dbReference type="SAM" id="SignalP"/>
    </source>
</evidence>
<dbReference type="GO" id="GO:0016477">
    <property type="term" value="P:cell migration"/>
    <property type="evidence" value="ECO:0007669"/>
    <property type="project" value="TreeGrafter"/>
</dbReference>
<feature type="region of interest" description="Disordered" evidence="13">
    <location>
        <begin position="378"/>
        <end position="422"/>
    </location>
</feature>
<evidence type="ECO:0000256" key="13">
    <source>
        <dbReference type="SAM" id="MobiDB-lite"/>
    </source>
</evidence>
<evidence type="ECO:0000256" key="9">
    <source>
        <dbReference type="ARBA" id="ARBA00023207"/>
    </source>
</evidence>
<gene>
    <name evidence="15" type="primary">LOC108935265</name>
</gene>
<reference evidence="15 16" key="1">
    <citation type="submission" date="2019-04" db="EMBL/GenBank/DDBJ databases">
        <authorList>
            <consortium name="Wellcome Sanger Institute Data Sharing"/>
        </authorList>
    </citation>
    <scope>NUCLEOTIDE SEQUENCE [LARGE SCALE GENOMIC DNA]</scope>
</reference>
<keyword evidence="6 12" id="KW-0654">Proteoglycan</keyword>
<reference evidence="15" key="3">
    <citation type="submission" date="2025-09" db="UniProtKB">
        <authorList>
            <consortium name="Ensembl"/>
        </authorList>
    </citation>
    <scope>IDENTIFICATION</scope>
</reference>
<accession>A0A8C9REN5</accession>
<dbReference type="Ensembl" id="ENSSFOT00015010613.2">
    <property type="protein sequence ID" value="ENSSFOP00015010470.2"/>
    <property type="gene ID" value="ENSSFOG00015006803.2"/>
</dbReference>
<evidence type="ECO:0000256" key="6">
    <source>
        <dbReference type="ARBA" id="ARBA00022974"/>
    </source>
</evidence>
<dbReference type="GO" id="GO:0009986">
    <property type="term" value="C:cell surface"/>
    <property type="evidence" value="ECO:0007669"/>
    <property type="project" value="TreeGrafter"/>
</dbReference>
<comment type="subcellular location">
    <subcellularLocation>
        <location evidence="1 12">Cell membrane</location>
        <topology evidence="1 12">Lipid-anchor</topology>
        <topology evidence="1 12">GPI-anchor</topology>
    </subcellularLocation>
</comment>
<dbReference type="RefSeq" id="XP_018609269.2">
    <property type="nucleotide sequence ID" value="XM_018753753.2"/>
</dbReference>
<reference evidence="15" key="2">
    <citation type="submission" date="2025-08" db="UniProtKB">
        <authorList>
            <consortium name="Ensembl"/>
        </authorList>
    </citation>
    <scope>IDENTIFICATION</scope>
</reference>
<feature type="compositionally biased region" description="Low complexity" evidence="13">
    <location>
        <begin position="388"/>
        <end position="405"/>
    </location>
</feature>
<feature type="signal peptide" evidence="14">
    <location>
        <begin position="1"/>
        <end position="29"/>
    </location>
</feature>
<evidence type="ECO:0000256" key="11">
    <source>
        <dbReference type="RuleBase" id="RU003518"/>
    </source>
</evidence>
<feature type="compositionally biased region" description="Basic and acidic residues" evidence="13">
    <location>
        <begin position="576"/>
        <end position="598"/>
    </location>
</feature>
<protein>
    <submittedName>
        <fullName evidence="15">Glypican-5-like</fullName>
    </submittedName>
</protein>
<dbReference type="GeneID" id="108935265"/>
<evidence type="ECO:0000313" key="16">
    <source>
        <dbReference type="Proteomes" id="UP000694397"/>
    </source>
</evidence>
<dbReference type="GO" id="GO:0098552">
    <property type="term" value="C:side of membrane"/>
    <property type="evidence" value="ECO:0007669"/>
    <property type="project" value="UniProtKB-KW"/>
</dbReference>
<feature type="chain" id="PRO_5034829017" evidence="14">
    <location>
        <begin position="30"/>
        <end position="647"/>
    </location>
</feature>
<organism evidence="15 16">
    <name type="scientific">Scleropages formosus</name>
    <name type="common">Asian bonytongue</name>
    <name type="synonym">Osteoglossum formosum</name>
    <dbReference type="NCBI Taxonomy" id="113540"/>
    <lineage>
        <taxon>Eukaryota</taxon>
        <taxon>Metazoa</taxon>
        <taxon>Chordata</taxon>
        <taxon>Craniata</taxon>
        <taxon>Vertebrata</taxon>
        <taxon>Euteleostomi</taxon>
        <taxon>Actinopterygii</taxon>
        <taxon>Neopterygii</taxon>
        <taxon>Teleostei</taxon>
        <taxon>Osteoglossocephala</taxon>
        <taxon>Osteoglossomorpha</taxon>
        <taxon>Osteoglossiformes</taxon>
        <taxon>Osteoglossidae</taxon>
        <taxon>Scleropages</taxon>
    </lineage>
</organism>
<dbReference type="Proteomes" id="UP000694397">
    <property type="component" value="Chromosome 3"/>
</dbReference>
<dbReference type="OrthoDB" id="6380619at2759"/>
<evidence type="ECO:0000256" key="10">
    <source>
        <dbReference type="ARBA" id="ARBA00023288"/>
    </source>
</evidence>
<keyword evidence="10 12" id="KW-0449">Lipoprotein</keyword>
<keyword evidence="8" id="KW-0325">Glycoprotein</keyword>
<dbReference type="PROSITE" id="PS01207">
    <property type="entry name" value="GLYPICAN"/>
    <property type="match status" value="1"/>
</dbReference>
<sequence>MSRRSPPRAAGRRWMFAAALVLLLLLLQANEVKSHSCHEVKTAFQLRQIGPLTLVPETPGADVDLRICKHLGPTCCTRKMEESYQAAVRRDTLQKIRSYSFELKYLIMSHASTLQDALQSVMSFSMGLVISLFDGPYEVLGADTHTYVSELFASLSLYVLGGNSSVDSAVYQFYDHLFPLVYHRLLNPGLAALSVEQECLHMIWHTIKPFGLSPAVLVEGLAQSLQVARVLRQALVTGTETLNASESIALSRDCVRALVRMQYCPHCRGLTLIRPCGGYCLNVMRGCLAGFAELDEPWRRYLAILEDLSSAMTGAHNLELLLLDIHTHINNALLHAQLLAPSILATVDKMCGQPTEGFHSKQPPGHTVAPAVSSESSPALLISTPSGTASRTPFSTSSTPTLKPTVDSLPGPISQMSPVSLSSPPISQRLAIPSALPLKPSKGDKPRNMKKISRDFIRYLLQYKSFFTALPELICEGEMAVDDLTCWGGDNVVESYAGPVVNNGLQAQRLNPEVKVHHIDSLLAEEKAKLEKFIQEVQEAIPGLGTRWIWPESGSGVPEGSSDCDDEDGCQGSGEETAKISQDVKPDTSSEGNEEGKKAAANPSQHTATIRPWKERPKGDGCTFTTSSALLSIALFLLVLQMQWNLL</sequence>
<dbReference type="GO" id="GO:0090263">
    <property type="term" value="P:positive regulation of canonical Wnt signaling pathway"/>
    <property type="evidence" value="ECO:0007669"/>
    <property type="project" value="TreeGrafter"/>
</dbReference>
<evidence type="ECO:0000256" key="12">
    <source>
        <dbReference type="RuleBase" id="RU003519"/>
    </source>
</evidence>
<dbReference type="GeneTree" id="ENSGT01050000244955"/>
<feature type="compositionally biased region" description="Low complexity" evidence="13">
    <location>
        <begin position="551"/>
        <end position="561"/>
    </location>
</feature>
<comment type="similarity">
    <text evidence="2 11">Belongs to the glypican family.</text>
</comment>
<dbReference type="GO" id="GO:0005576">
    <property type="term" value="C:extracellular region"/>
    <property type="evidence" value="ECO:0007669"/>
    <property type="project" value="TreeGrafter"/>
</dbReference>
<comment type="function">
    <text evidence="12">Cell surface proteoglycan.</text>
</comment>
<evidence type="ECO:0000256" key="7">
    <source>
        <dbReference type="ARBA" id="ARBA00023136"/>
    </source>
</evidence>
<keyword evidence="4 12" id="KW-0336">GPI-anchor</keyword>
<evidence type="ECO:0000256" key="1">
    <source>
        <dbReference type="ARBA" id="ARBA00004609"/>
    </source>
</evidence>
<dbReference type="Pfam" id="PF01153">
    <property type="entry name" value="Glypican"/>
    <property type="match status" value="2"/>
</dbReference>
<dbReference type="GO" id="GO:1905475">
    <property type="term" value="P:regulation of protein localization to membrane"/>
    <property type="evidence" value="ECO:0007669"/>
    <property type="project" value="TreeGrafter"/>
</dbReference>
<dbReference type="InterPro" id="IPR019803">
    <property type="entry name" value="Glypican_CS"/>
</dbReference>
<evidence type="ECO:0000256" key="2">
    <source>
        <dbReference type="ARBA" id="ARBA00010260"/>
    </source>
</evidence>
<evidence type="ECO:0000313" key="15">
    <source>
        <dbReference type="Ensembl" id="ENSSFOP00015010470.2"/>
    </source>
</evidence>
<keyword evidence="9 12" id="KW-0357">Heparan sulfate</keyword>
<proteinExistence type="inferred from homology"/>
<dbReference type="AlphaFoldDB" id="A0A8C9REN5"/>
<keyword evidence="16" id="KW-1185">Reference proteome</keyword>
<dbReference type="InterPro" id="IPR001863">
    <property type="entry name" value="Glypican"/>
</dbReference>